<dbReference type="PANTHER" id="PTHR40082">
    <property type="entry name" value="BLR5956 PROTEIN"/>
    <property type="match status" value="1"/>
</dbReference>
<dbReference type="Gene3D" id="3.40.50.10090">
    <property type="match status" value="2"/>
</dbReference>
<comment type="caution">
    <text evidence="4">The sequence shown here is derived from an EMBL/GenBank/DDBJ whole genome shotgun (WGS) entry which is preliminary data.</text>
</comment>
<dbReference type="PANTHER" id="PTHR40082:SF1">
    <property type="entry name" value="BLR5956 PROTEIN"/>
    <property type="match status" value="1"/>
</dbReference>
<dbReference type="PROSITE" id="PS51755">
    <property type="entry name" value="OMPR_PHOB"/>
    <property type="match status" value="1"/>
</dbReference>
<evidence type="ECO:0000313" key="5">
    <source>
        <dbReference type="Proteomes" id="UP000225548"/>
    </source>
</evidence>
<dbReference type="Gene3D" id="1.10.10.10">
    <property type="entry name" value="Winged helix-like DNA-binding domain superfamily/Winged helix DNA-binding domain"/>
    <property type="match status" value="1"/>
</dbReference>
<dbReference type="Proteomes" id="UP000225548">
    <property type="component" value="Unassembled WGS sequence"/>
</dbReference>
<evidence type="ECO:0000256" key="1">
    <source>
        <dbReference type="ARBA" id="ARBA00023125"/>
    </source>
</evidence>
<dbReference type="GO" id="GO:0006355">
    <property type="term" value="P:regulation of DNA-templated transcription"/>
    <property type="evidence" value="ECO:0007669"/>
    <property type="project" value="InterPro"/>
</dbReference>
<dbReference type="InterPro" id="IPR039793">
    <property type="entry name" value="UROS/Hem4"/>
</dbReference>
<dbReference type="InterPro" id="IPR036108">
    <property type="entry name" value="4pyrrol_syn_uPrphyn_synt_sf"/>
</dbReference>
<dbReference type="InterPro" id="IPR036388">
    <property type="entry name" value="WH-like_DNA-bd_sf"/>
</dbReference>
<dbReference type="OrthoDB" id="213853at2"/>
<feature type="domain" description="OmpR/PhoB-type" evidence="3">
    <location>
        <begin position="277"/>
        <end position="370"/>
    </location>
</feature>
<keyword evidence="5" id="KW-1185">Reference proteome</keyword>
<sequence length="383" mass="39703">MNAPVGQPMAGCAVLITADRRSGELGAALSRRGAVPQFAPALSMVPNHDDAQLVADTRAVIAHPPDVVVATTGIGFRGWIDAADAVGLAAELHEVLSRARIVARGPKARGAVQQAGLQADWVAESETSAEVAEYLLDEGVDGLDVAIQHHGAGSDGLDQRFREAGARVQSLVVYRWGPPPDPQALAASVRATADGDIDAFVFTSAPGAAAWLEVARDEGSVDAIRARTQAGSLLAVAVGPITAKPLLDAGIVPLVPDRGRLGSLVRVMIAHYTAEGEKALRTIAGDLQVRATTVVLDEKVMPLGRGGVEVMRALVDANGGVVPRSEVLRALPGASQDPHAADVAIARLRDAMGDRGLIRTVVKRGYRLELAPAEVPAGAGEAR</sequence>
<dbReference type="GO" id="GO:0006780">
    <property type="term" value="P:uroporphyrinogen III biosynthetic process"/>
    <property type="evidence" value="ECO:0007669"/>
    <property type="project" value="InterPro"/>
</dbReference>
<dbReference type="SMART" id="SM00862">
    <property type="entry name" value="Trans_reg_C"/>
    <property type="match status" value="1"/>
</dbReference>
<dbReference type="SUPFAM" id="SSF46894">
    <property type="entry name" value="C-terminal effector domain of the bipartite response regulators"/>
    <property type="match status" value="1"/>
</dbReference>
<keyword evidence="1 2" id="KW-0238">DNA-binding</keyword>
<evidence type="ECO:0000313" key="4">
    <source>
        <dbReference type="EMBL" id="PFG33817.1"/>
    </source>
</evidence>
<evidence type="ECO:0000256" key="2">
    <source>
        <dbReference type="PROSITE-ProRule" id="PRU01091"/>
    </source>
</evidence>
<dbReference type="Pfam" id="PF02602">
    <property type="entry name" value="HEM4"/>
    <property type="match status" value="1"/>
</dbReference>
<dbReference type="NCBIfam" id="NF005568">
    <property type="entry name" value="PRK07239.1"/>
    <property type="match status" value="1"/>
</dbReference>
<dbReference type="RefSeq" id="WP_098454968.1">
    <property type="nucleotide sequence ID" value="NZ_PDJG01000001.1"/>
</dbReference>
<dbReference type="Pfam" id="PF00486">
    <property type="entry name" value="Trans_reg_C"/>
    <property type="match status" value="1"/>
</dbReference>
<gene>
    <name evidence="4" type="ORF">ATL42_1709</name>
</gene>
<dbReference type="GO" id="GO:0004852">
    <property type="term" value="F:uroporphyrinogen-III synthase activity"/>
    <property type="evidence" value="ECO:0007669"/>
    <property type="project" value="InterPro"/>
</dbReference>
<accession>A0A2A9E447</accession>
<reference evidence="4 5" key="1">
    <citation type="submission" date="2017-10" db="EMBL/GenBank/DDBJ databases">
        <title>Sequencing the genomes of 1000 actinobacteria strains.</title>
        <authorList>
            <person name="Klenk H.-P."/>
        </authorList>
    </citation>
    <scope>NUCLEOTIDE SEQUENCE [LARGE SCALE GENOMIC DNA]</scope>
    <source>
        <strain evidence="4 5">DSM 18966</strain>
    </source>
</reference>
<dbReference type="EMBL" id="PDJG01000001">
    <property type="protein sequence ID" value="PFG33817.1"/>
    <property type="molecule type" value="Genomic_DNA"/>
</dbReference>
<dbReference type="InterPro" id="IPR003754">
    <property type="entry name" value="4pyrrol_synth_uPrphyn_synth"/>
</dbReference>
<evidence type="ECO:0000259" key="3">
    <source>
        <dbReference type="PROSITE" id="PS51755"/>
    </source>
</evidence>
<dbReference type="AlphaFoldDB" id="A0A2A9E447"/>
<organism evidence="4 5">
    <name type="scientific">Sanguibacter antarcticus</name>
    <dbReference type="NCBI Taxonomy" id="372484"/>
    <lineage>
        <taxon>Bacteria</taxon>
        <taxon>Bacillati</taxon>
        <taxon>Actinomycetota</taxon>
        <taxon>Actinomycetes</taxon>
        <taxon>Micrococcales</taxon>
        <taxon>Sanguibacteraceae</taxon>
        <taxon>Sanguibacter</taxon>
    </lineage>
</organism>
<dbReference type="InterPro" id="IPR001867">
    <property type="entry name" value="OmpR/PhoB-type_DNA-bd"/>
</dbReference>
<dbReference type="GO" id="GO:0003677">
    <property type="term" value="F:DNA binding"/>
    <property type="evidence" value="ECO:0007669"/>
    <property type="project" value="UniProtKB-UniRule"/>
</dbReference>
<name>A0A2A9E447_9MICO</name>
<feature type="DNA-binding region" description="OmpR/PhoB-type" evidence="2">
    <location>
        <begin position="277"/>
        <end position="370"/>
    </location>
</feature>
<dbReference type="GO" id="GO:0000160">
    <property type="term" value="P:phosphorelay signal transduction system"/>
    <property type="evidence" value="ECO:0007669"/>
    <property type="project" value="InterPro"/>
</dbReference>
<protein>
    <submittedName>
        <fullName evidence="4">Uroporphyrinogen-III synthase</fullName>
    </submittedName>
</protein>
<dbReference type="CDD" id="cd06578">
    <property type="entry name" value="HemD"/>
    <property type="match status" value="1"/>
</dbReference>
<dbReference type="SUPFAM" id="SSF69618">
    <property type="entry name" value="HemD-like"/>
    <property type="match status" value="1"/>
</dbReference>
<dbReference type="InterPro" id="IPR016032">
    <property type="entry name" value="Sig_transdc_resp-reg_C-effctor"/>
</dbReference>
<proteinExistence type="predicted"/>